<evidence type="ECO:0000313" key="6">
    <source>
        <dbReference type="Proteomes" id="UP001239083"/>
    </source>
</evidence>
<comment type="caution">
    <text evidence="5">The sequence shown here is derived from an EMBL/GenBank/DDBJ whole genome shotgun (WGS) entry which is preliminary data.</text>
</comment>
<dbReference type="Pfam" id="PF01408">
    <property type="entry name" value="GFO_IDH_MocA"/>
    <property type="match status" value="1"/>
</dbReference>
<dbReference type="InterPro" id="IPR050463">
    <property type="entry name" value="Gfo/Idh/MocA_oxidrdct_glycsds"/>
</dbReference>
<dbReference type="SUPFAM" id="SSF55347">
    <property type="entry name" value="Glyceraldehyde-3-phosphate dehydrogenase-like, C-terminal domain"/>
    <property type="match status" value="1"/>
</dbReference>
<feature type="domain" description="GFO/IDH/MocA-like oxidoreductase" evidence="4">
    <location>
        <begin position="134"/>
        <end position="263"/>
    </location>
</feature>
<dbReference type="SUPFAM" id="SSF51735">
    <property type="entry name" value="NAD(P)-binding Rossmann-fold domains"/>
    <property type="match status" value="1"/>
</dbReference>
<name>A0ABU0RC18_9MICO</name>
<evidence type="ECO:0000256" key="1">
    <source>
        <dbReference type="ARBA" id="ARBA00023002"/>
    </source>
</evidence>
<dbReference type="RefSeq" id="WP_307042317.1">
    <property type="nucleotide sequence ID" value="NZ_JAUSYY010000001.1"/>
</dbReference>
<reference evidence="5 6" key="1">
    <citation type="submission" date="2023-07" db="EMBL/GenBank/DDBJ databases">
        <title>Comparative genomics of wheat-associated soil bacteria to identify genetic determinants of phenazine resistance.</title>
        <authorList>
            <person name="Mouncey N."/>
        </authorList>
    </citation>
    <scope>NUCLEOTIDE SEQUENCE [LARGE SCALE GENOMIC DNA]</scope>
    <source>
        <strain evidence="5 6">V3I3</strain>
    </source>
</reference>
<proteinExistence type="predicted"/>
<gene>
    <name evidence="5" type="ORF">QFZ26_002346</name>
</gene>
<keyword evidence="1" id="KW-0560">Oxidoreductase</keyword>
<dbReference type="PANTHER" id="PTHR43818:SF11">
    <property type="entry name" value="BCDNA.GH03377"/>
    <property type="match status" value="1"/>
</dbReference>
<feature type="domain" description="Gfo/Idh/MocA-like oxidoreductase N-terminal" evidence="3">
    <location>
        <begin position="8"/>
        <end position="124"/>
    </location>
</feature>
<evidence type="ECO:0000256" key="2">
    <source>
        <dbReference type="ARBA" id="ARBA00023027"/>
    </source>
</evidence>
<dbReference type="PANTHER" id="PTHR43818">
    <property type="entry name" value="BCDNA.GH03377"/>
    <property type="match status" value="1"/>
</dbReference>
<dbReference type="Pfam" id="PF22725">
    <property type="entry name" value="GFO_IDH_MocA_C3"/>
    <property type="match status" value="1"/>
</dbReference>
<dbReference type="InterPro" id="IPR000683">
    <property type="entry name" value="Gfo/Idh/MocA-like_OxRdtase_N"/>
</dbReference>
<evidence type="ECO:0000313" key="5">
    <source>
        <dbReference type="EMBL" id="MDQ0894791.1"/>
    </source>
</evidence>
<accession>A0ABU0RC18</accession>
<dbReference type="EMBL" id="JAUSYY010000001">
    <property type="protein sequence ID" value="MDQ0894791.1"/>
    <property type="molecule type" value="Genomic_DNA"/>
</dbReference>
<dbReference type="Gene3D" id="3.30.360.10">
    <property type="entry name" value="Dihydrodipicolinate Reductase, domain 2"/>
    <property type="match status" value="1"/>
</dbReference>
<evidence type="ECO:0000259" key="3">
    <source>
        <dbReference type="Pfam" id="PF01408"/>
    </source>
</evidence>
<organism evidence="5 6">
    <name type="scientific">Agromyces ramosus</name>
    <dbReference type="NCBI Taxonomy" id="33879"/>
    <lineage>
        <taxon>Bacteria</taxon>
        <taxon>Bacillati</taxon>
        <taxon>Actinomycetota</taxon>
        <taxon>Actinomycetes</taxon>
        <taxon>Micrococcales</taxon>
        <taxon>Microbacteriaceae</taxon>
        <taxon>Agromyces</taxon>
    </lineage>
</organism>
<keyword evidence="6" id="KW-1185">Reference proteome</keyword>
<evidence type="ECO:0000259" key="4">
    <source>
        <dbReference type="Pfam" id="PF22725"/>
    </source>
</evidence>
<sequence>MSAATPPRIGIAGVRGHGASHVHAALELEREGRARLAALADRRSPRSEHDGVATYTGAYDMIAEAQLDIVVLSTPMHTHLPLALAALEAGAHVLLEKPPTPTLDEFHRLLAAADAAGRAVQLGFQSLGSAAVPAMRELIADGVIGDPVRFGALGTWIRSVDYWRRTPWAGRRTLDGVPVVDGAVTNPLAHAVATALAVAGATGESDVANVRLDLYRANDIEADDTSSLVIDLARGGQLACALSLTAVRPSEPCVIVEGTAGRLVLWYTLDVVQLVVPGASIPTTTTYPREGLLANLVDHVADGAPLLVPAAATGAFMRVLEAVRTGPAPTRIDDRFVTRLHDAEGEHLVVDDLQAWSERVIAEGRTFAELGAHWATGG</sequence>
<dbReference type="Gene3D" id="3.40.50.720">
    <property type="entry name" value="NAD(P)-binding Rossmann-like Domain"/>
    <property type="match status" value="1"/>
</dbReference>
<dbReference type="InterPro" id="IPR055170">
    <property type="entry name" value="GFO_IDH_MocA-like_dom"/>
</dbReference>
<keyword evidence="2" id="KW-0520">NAD</keyword>
<dbReference type="Proteomes" id="UP001239083">
    <property type="component" value="Unassembled WGS sequence"/>
</dbReference>
<dbReference type="InterPro" id="IPR036291">
    <property type="entry name" value="NAD(P)-bd_dom_sf"/>
</dbReference>
<protein>
    <submittedName>
        <fullName evidence="5">Dehydrogenase</fullName>
    </submittedName>
</protein>